<dbReference type="Pfam" id="PF01909">
    <property type="entry name" value="NTP_transf_2"/>
    <property type="match status" value="1"/>
</dbReference>
<evidence type="ECO:0000256" key="9">
    <source>
        <dbReference type="ARBA" id="ARBA00038276"/>
    </source>
</evidence>
<proteinExistence type="inferred from homology"/>
<organism evidence="11">
    <name type="scientific">Planktothricoides sp. SpSt-374</name>
    <dbReference type="NCBI Taxonomy" id="2282167"/>
    <lineage>
        <taxon>Bacteria</taxon>
        <taxon>Bacillati</taxon>
        <taxon>Cyanobacteriota</taxon>
        <taxon>Cyanophyceae</taxon>
        <taxon>Oscillatoriophycideae</taxon>
        <taxon>Oscillatoriales</taxon>
        <taxon>Oscillatoriaceae</taxon>
        <taxon>Planktothricoides</taxon>
    </lineage>
</organism>
<evidence type="ECO:0000259" key="10">
    <source>
        <dbReference type="Pfam" id="PF01909"/>
    </source>
</evidence>
<gene>
    <name evidence="11" type="ORF">ENR15_22285</name>
</gene>
<evidence type="ECO:0000256" key="8">
    <source>
        <dbReference type="ARBA" id="ARBA00022842"/>
    </source>
</evidence>
<keyword evidence="4" id="KW-0548">Nucleotidyltransferase</keyword>
<dbReference type="InterPro" id="IPR043519">
    <property type="entry name" value="NT_sf"/>
</dbReference>
<keyword evidence="8" id="KW-0460">Magnesium</keyword>
<feature type="domain" description="Polymerase nucleotidyl transferase" evidence="10">
    <location>
        <begin position="11"/>
        <end position="95"/>
    </location>
</feature>
<protein>
    <submittedName>
        <fullName evidence="11">DNA polymerase subunit beta</fullName>
    </submittedName>
</protein>
<evidence type="ECO:0000256" key="6">
    <source>
        <dbReference type="ARBA" id="ARBA00022741"/>
    </source>
</evidence>
<dbReference type="SUPFAM" id="SSF81301">
    <property type="entry name" value="Nucleotidyltransferase"/>
    <property type="match status" value="1"/>
</dbReference>
<dbReference type="PANTHER" id="PTHR33571:SF14">
    <property type="entry name" value="PROTEIN ADENYLYLTRANSFERASE MJ0435-RELATED"/>
    <property type="match status" value="1"/>
</dbReference>
<evidence type="ECO:0000256" key="1">
    <source>
        <dbReference type="ARBA" id="ARBA00001946"/>
    </source>
</evidence>
<comment type="caution">
    <text evidence="11">The sequence shown here is derived from an EMBL/GenBank/DDBJ whole genome shotgun (WGS) entry which is preliminary data.</text>
</comment>
<evidence type="ECO:0000256" key="3">
    <source>
        <dbReference type="ARBA" id="ARBA00022679"/>
    </source>
</evidence>
<keyword evidence="7" id="KW-0067">ATP-binding</keyword>
<accession>A0A7C3VS90</accession>
<keyword evidence="2" id="KW-1277">Toxin-antitoxin system</keyword>
<keyword evidence="6" id="KW-0547">Nucleotide-binding</keyword>
<dbReference type="GO" id="GO:0005524">
    <property type="term" value="F:ATP binding"/>
    <property type="evidence" value="ECO:0007669"/>
    <property type="project" value="UniProtKB-KW"/>
</dbReference>
<comment type="similarity">
    <text evidence="9">Belongs to the MntA antitoxin family.</text>
</comment>
<dbReference type="InterPro" id="IPR002934">
    <property type="entry name" value="Polymerase_NTP_transf_dom"/>
</dbReference>
<dbReference type="InterPro" id="IPR052038">
    <property type="entry name" value="Type-VII_TA_antitoxin"/>
</dbReference>
<evidence type="ECO:0000256" key="2">
    <source>
        <dbReference type="ARBA" id="ARBA00022649"/>
    </source>
</evidence>
<evidence type="ECO:0000313" key="11">
    <source>
        <dbReference type="EMBL" id="HGG03290.1"/>
    </source>
</evidence>
<sequence length="96" mass="11067">MQRDEVMAILAQHRDRLKDFGVKSLAIFGSTARNEARPDSDVDILVEFDGPVTFDCYMDVKFYLEDCLGRRVDLVSKLMLKPLIRPQVEREAIYVS</sequence>
<evidence type="ECO:0000256" key="4">
    <source>
        <dbReference type="ARBA" id="ARBA00022695"/>
    </source>
</evidence>
<dbReference type="AlphaFoldDB" id="A0A7C3VS90"/>
<comment type="cofactor">
    <cofactor evidence="1">
        <name>Mg(2+)</name>
        <dbReference type="ChEBI" id="CHEBI:18420"/>
    </cofactor>
</comment>
<dbReference type="EMBL" id="DSPX01000229">
    <property type="protein sequence ID" value="HGG03290.1"/>
    <property type="molecule type" value="Genomic_DNA"/>
</dbReference>
<keyword evidence="3" id="KW-0808">Transferase</keyword>
<evidence type="ECO:0000256" key="5">
    <source>
        <dbReference type="ARBA" id="ARBA00022723"/>
    </source>
</evidence>
<keyword evidence="5" id="KW-0479">Metal-binding</keyword>
<dbReference type="GO" id="GO:0046872">
    <property type="term" value="F:metal ion binding"/>
    <property type="evidence" value="ECO:0007669"/>
    <property type="project" value="UniProtKB-KW"/>
</dbReference>
<dbReference type="PANTHER" id="PTHR33571">
    <property type="entry name" value="SSL8005 PROTEIN"/>
    <property type="match status" value="1"/>
</dbReference>
<reference evidence="11" key="1">
    <citation type="journal article" date="2020" name="mSystems">
        <title>Genome- and Community-Level Interaction Insights into Carbon Utilization and Element Cycling Functions of Hydrothermarchaeota in Hydrothermal Sediment.</title>
        <authorList>
            <person name="Zhou Z."/>
            <person name="Liu Y."/>
            <person name="Xu W."/>
            <person name="Pan J."/>
            <person name="Luo Z.H."/>
            <person name="Li M."/>
        </authorList>
    </citation>
    <scope>NUCLEOTIDE SEQUENCE [LARGE SCALE GENOMIC DNA]</scope>
    <source>
        <strain evidence="11">SpSt-374</strain>
    </source>
</reference>
<dbReference type="CDD" id="cd05403">
    <property type="entry name" value="NT_KNTase_like"/>
    <property type="match status" value="1"/>
</dbReference>
<dbReference type="GO" id="GO:0016779">
    <property type="term" value="F:nucleotidyltransferase activity"/>
    <property type="evidence" value="ECO:0007669"/>
    <property type="project" value="UniProtKB-KW"/>
</dbReference>
<dbReference type="Gene3D" id="3.30.460.10">
    <property type="entry name" value="Beta Polymerase, domain 2"/>
    <property type="match status" value="1"/>
</dbReference>
<evidence type="ECO:0000256" key="7">
    <source>
        <dbReference type="ARBA" id="ARBA00022840"/>
    </source>
</evidence>
<name>A0A7C3VS90_9CYAN</name>